<dbReference type="RefSeq" id="WP_090338273.1">
    <property type="nucleotide sequence ID" value="NZ_FNXY01000006.1"/>
</dbReference>
<evidence type="ECO:0000313" key="3">
    <source>
        <dbReference type="Proteomes" id="UP000199532"/>
    </source>
</evidence>
<accession>A0A1H6XYI0</accession>
<reference evidence="2 3" key="1">
    <citation type="submission" date="2016-10" db="EMBL/GenBank/DDBJ databases">
        <authorList>
            <person name="de Groot N.N."/>
        </authorList>
    </citation>
    <scope>NUCLEOTIDE SEQUENCE [LARGE SCALE GENOMIC DNA]</scope>
    <source>
        <strain evidence="2 3">DSM 19938</strain>
    </source>
</reference>
<dbReference type="Proteomes" id="UP000199532">
    <property type="component" value="Unassembled WGS sequence"/>
</dbReference>
<keyword evidence="3" id="KW-1185">Reference proteome</keyword>
<name>A0A1H6XYI0_9BACT</name>
<evidence type="ECO:0000256" key="1">
    <source>
        <dbReference type="SAM" id="Coils"/>
    </source>
</evidence>
<evidence type="ECO:0000313" key="2">
    <source>
        <dbReference type="EMBL" id="SEJ34113.1"/>
    </source>
</evidence>
<keyword evidence="1" id="KW-0175">Coiled coil</keyword>
<feature type="coiled-coil region" evidence="1">
    <location>
        <begin position="71"/>
        <end position="98"/>
    </location>
</feature>
<dbReference type="Gene3D" id="1.10.1660.10">
    <property type="match status" value="1"/>
</dbReference>
<proteinExistence type="predicted"/>
<sequence>METDQLIAIDLFCTNYNVEYSFVQSLGEAGLIDTIMIQETRYIHIPQLQKLESIIRLHEDLDINLEGIEVVHHLLKRVETMQNEILILKNRLRFFEGN</sequence>
<organism evidence="2 3">
    <name type="scientific">Dyadobacter koreensis</name>
    <dbReference type="NCBI Taxonomy" id="408657"/>
    <lineage>
        <taxon>Bacteria</taxon>
        <taxon>Pseudomonadati</taxon>
        <taxon>Bacteroidota</taxon>
        <taxon>Cytophagia</taxon>
        <taxon>Cytophagales</taxon>
        <taxon>Spirosomataceae</taxon>
        <taxon>Dyadobacter</taxon>
    </lineage>
</organism>
<dbReference type="OrthoDB" id="1494789at2"/>
<gene>
    <name evidence="2" type="ORF">SAMN04487995_4299</name>
</gene>
<protein>
    <submittedName>
        <fullName evidence="2">MerR HTH family regulatory protein</fullName>
    </submittedName>
</protein>
<dbReference type="AlphaFoldDB" id="A0A1H6XYI0"/>
<dbReference type="EMBL" id="FNXY01000006">
    <property type="protein sequence ID" value="SEJ34113.1"/>
    <property type="molecule type" value="Genomic_DNA"/>
</dbReference>
<dbReference type="Pfam" id="PF13591">
    <property type="entry name" value="MerR_2"/>
    <property type="match status" value="1"/>
</dbReference>
<dbReference type="STRING" id="408657.SAMN04487995_4299"/>